<keyword evidence="3" id="KW-1185">Reference proteome</keyword>
<accession>A0A244CN08</accession>
<reference evidence="2 3" key="1">
    <citation type="submission" date="2017-02" db="EMBL/GenBank/DDBJ databases">
        <title>Pseudoalteromonas ulvae TC14 Genome.</title>
        <authorList>
            <person name="Molmeret M."/>
        </authorList>
    </citation>
    <scope>NUCLEOTIDE SEQUENCE [LARGE SCALE GENOMIC DNA]</scope>
    <source>
        <strain evidence="2">TC14</strain>
    </source>
</reference>
<dbReference type="EMBL" id="MWPV01000005">
    <property type="protein sequence ID" value="OUL56982.1"/>
    <property type="molecule type" value="Genomic_DNA"/>
</dbReference>
<dbReference type="AlphaFoldDB" id="A0A244CN08"/>
<protein>
    <submittedName>
        <fullName evidence="2">GNAT family N-acetyltransferase</fullName>
    </submittedName>
</protein>
<organism evidence="2 3">
    <name type="scientific">Pseudoalteromonas ulvae</name>
    <dbReference type="NCBI Taxonomy" id="107327"/>
    <lineage>
        <taxon>Bacteria</taxon>
        <taxon>Pseudomonadati</taxon>
        <taxon>Pseudomonadota</taxon>
        <taxon>Gammaproteobacteria</taxon>
        <taxon>Alteromonadales</taxon>
        <taxon>Pseudoalteromonadaceae</taxon>
        <taxon>Pseudoalteromonas</taxon>
    </lineage>
</organism>
<dbReference type="SUPFAM" id="SSF55729">
    <property type="entry name" value="Acyl-CoA N-acyltransferases (Nat)"/>
    <property type="match status" value="1"/>
</dbReference>
<sequence>MIQIPATERLQFSFITERDAELLYQVDHDPEVMKYLTSGRTSSKEQVINEFLPRLARYADQTLGHGLWLVSDVINNEPYGWVLVRPMGFFSDSPQRNNLELGWRFFKKHWGKGIATEAAKTVMETLLQQRAIKQYSATALVDNIASIAIMKKLGMNKVSDYIHKDEHGEFFAVEYSVTLADPATKQK</sequence>
<evidence type="ECO:0000259" key="1">
    <source>
        <dbReference type="PROSITE" id="PS51186"/>
    </source>
</evidence>
<dbReference type="PANTHER" id="PTHR43792:SF1">
    <property type="entry name" value="N-ACETYLTRANSFERASE DOMAIN-CONTAINING PROTEIN"/>
    <property type="match status" value="1"/>
</dbReference>
<feature type="domain" description="N-acetyltransferase" evidence="1">
    <location>
        <begin position="10"/>
        <end position="180"/>
    </location>
</feature>
<dbReference type="Pfam" id="PF13302">
    <property type="entry name" value="Acetyltransf_3"/>
    <property type="match status" value="1"/>
</dbReference>
<dbReference type="PROSITE" id="PS51186">
    <property type="entry name" value="GNAT"/>
    <property type="match status" value="1"/>
</dbReference>
<evidence type="ECO:0000313" key="3">
    <source>
        <dbReference type="Proteomes" id="UP000194841"/>
    </source>
</evidence>
<name>A0A244CN08_PSEDV</name>
<dbReference type="InterPro" id="IPR051531">
    <property type="entry name" value="N-acetyltransferase"/>
</dbReference>
<evidence type="ECO:0000313" key="2">
    <source>
        <dbReference type="EMBL" id="OUL56982.1"/>
    </source>
</evidence>
<dbReference type="RefSeq" id="WP_086745236.1">
    <property type="nucleotide sequence ID" value="NZ_MWPV01000005.1"/>
</dbReference>
<gene>
    <name evidence="2" type="ORF">B1199_16595</name>
</gene>
<dbReference type="InterPro" id="IPR000182">
    <property type="entry name" value="GNAT_dom"/>
</dbReference>
<dbReference type="GO" id="GO:0016747">
    <property type="term" value="F:acyltransferase activity, transferring groups other than amino-acyl groups"/>
    <property type="evidence" value="ECO:0007669"/>
    <property type="project" value="InterPro"/>
</dbReference>
<dbReference type="InterPro" id="IPR016181">
    <property type="entry name" value="Acyl_CoA_acyltransferase"/>
</dbReference>
<comment type="caution">
    <text evidence="2">The sequence shown here is derived from an EMBL/GenBank/DDBJ whole genome shotgun (WGS) entry which is preliminary data.</text>
</comment>
<keyword evidence="2" id="KW-0808">Transferase</keyword>
<proteinExistence type="predicted"/>
<dbReference type="Gene3D" id="3.40.630.30">
    <property type="match status" value="1"/>
</dbReference>
<dbReference type="OrthoDB" id="9801656at2"/>
<dbReference type="PANTHER" id="PTHR43792">
    <property type="entry name" value="GNAT FAMILY, PUTATIVE (AFU_ORTHOLOGUE AFUA_3G00765)-RELATED-RELATED"/>
    <property type="match status" value="1"/>
</dbReference>
<dbReference type="Proteomes" id="UP000194841">
    <property type="component" value="Unassembled WGS sequence"/>
</dbReference>